<feature type="compositionally biased region" description="Polar residues" evidence="1">
    <location>
        <begin position="25"/>
        <end position="35"/>
    </location>
</feature>
<protein>
    <submittedName>
        <fullName evidence="2">Uncharacterized protein</fullName>
    </submittedName>
</protein>
<sequence length="79" mass="8129">MKKITKGKISKAGADIMDRKVITSPPRTKGSSAASLPSKPAMEAYSFSEPCQSGTMIPAPMLSDATATTSINPVMIAGA</sequence>
<evidence type="ECO:0000313" key="3">
    <source>
        <dbReference type="Proteomes" id="UP000325187"/>
    </source>
</evidence>
<name>A0A5A7N1S4_9PROT</name>
<organism evidence="2 3">
    <name type="scientific">Iodidimonas gelatinilytica</name>
    <dbReference type="NCBI Taxonomy" id="1236966"/>
    <lineage>
        <taxon>Bacteria</taxon>
        <taxon>Pseudomonadati</taxon>
        <taxon>Pseudomonadota</taxon>
        <taxon>Alphaproteobacteria</taxon>
        <taxon>Iodidimonadales</taxon>
        <taxon>Iodidimonadaceae</taxon>
        <taxon>Iodidimonas</taxon>
    </lineage>
</organism>
<dbReference type="Proteomes" id="UP000325187">
    <property type="component" value="Unassembled WGS sequence"/>
</dbReference>
<accession>A0A5A7N1S4</accession>
<evidence type="ECO:0000256" key="1">
    <source>
        <dbReference type="SAM" id="MobiDB-lite"/>
    </source>
</evidence>
<evidence type="ECO:0000313" key="2">
    <source>
        <dbReference type="EMBL" id="GER02222.1"/>
    </source>
</evidence>
<gene>
    <name evidence="2" type="ORF">JCM17845_28450</name>
</gene>
<proteinExistence type="predicted"/>
<dbReference type="AlphaFoldDB" id="A0A5A7N1S4"/>
<dbReference type="EMBL" id="BKCM01000020">
    <property type="protein sequence ID" value="GER02222.1"/>
    <property type="molecule type" value="Genomic_DNA"/>
</dbReference>
<feature type="region of interest" description="Disordered" evidence="1">
    <location>
        <begin position="16"/>
        <end position="39"/>
    </location>
</feature>
<comment type="caution">
    <text evidence="2">The sequence shown here is derived from an EMBL/GenBank/DDBJ whole genome shotgun (WGS) entry which is preliminary data.</text>
</comment>
<keyword evidence="3" id="KW-1185">Reference proteome</keyword>
<reference evidence="2 3" key="1">
    <citation type="submission" date="2019-09" db="EMBL/GenBank/DDBJ databases">
        <title>NBRP : Genome information of microbial organism related human and environment.</title>
        <authorList>
            <person name="Hattori M."/>
            <person name="Oshima K."/>
            <person name="Inaba H."/>
            <person name="Suda W."/>
            <person name="Sakamoto M."/>
            <person name="Iino T."/>
            <person name="Kitahara M."/>
            <person name="Oshida Y."/>
            <person name="Iida T."/>
            <person name="Kudo T."/>
            <person name="Itoh T."/>
            <person name="Ohkuma M."/>
        </authorList>
    </citation>
    <scope>NUCLEOTIDE SEQUENCE [LARGE SCALE GENOMIC DNA]</scope>
    <source>
        <strain evidence="2 3">Mie-1</strain>
    </source>
</reference>